<accession>A0A843WXF7</accession>
<dbReference type="Proteomes" id="UP000652761">
    <property type="component" value="Unassembled WGS sequence"/>
</dbReference>
<sequence>MATTSSSRCSLAGNPSAHDLGNSLLNARDKLVVVGFFSPSCGCYRALHPKNRVYSFSCVNATIKKFREALVKHSTEKCSHGPGKGLEEAELRALSANNKETVTTLDIYAH</sequence>
<evidence type="ECO:0000313" key="2">
    <source>
        <dbReference type="Proteomes" id="UP000652761"/>
    </source>
</evidence>
<gene>
    <name evidence="1" type="ORF">Taro_042805</name>
</gene>
<reference evidence="1" key="1">
    <citation type="submission" date="2017-07" db="EMBL/GenBank/DDBJ databases">
        <title>Taro Niue Genome Assembly and Annotation.</title>
        <authorList>
            <person name="Atibalentja N."/>
            <person name="Keating K."/>
            <person name="Fields C.J."/>
        </authorList>
    </citation>
    <scope>NUCLEOTIDE SEQUENCE</scope>
    <source>
        <strain evidence="1">Niue_2</strain>
        <tissue evidence="1">Leaf</tissue>
    </source>
</reference>
<proteinExistence type="predicted"/>
<protein>
    <recommendedName>
        <fullName evidence="3">Thioredoxin domain-containing protein</fullName>
    </recommendedName>
</protein>
<comment type="caution">
    <text evidence="1">The sequence shown here is derived from an EMBL/GenBank/DDBJ whole genome shotgun (WGS) entry which is preliminary data.</text>
</comment>
<name>A0A843WXF7_COLES</name>
<keyword evidence="2" id="KW-1185">Reference proteome</keyword>
<evidence type="ECO:0008006" key="3">
    <source>
        <dbReference type="Google" id="ProtNLM"/>
    </source>
</evidence>
<evidence type="ECO:0000313" key="1">
    <source>
        <dbReference type="EMBL" id="MQM09921.1"/>
    </source>
</evidence>
<organism evidence="1 2">
    <name type="scientific">Colocasia esculenta</name>
    <name type="common">Wild taro</name>
    <name type="synonym">Arum esculentum</name>
    <dbReference type="NCBI Taxonomy" id="4460"/>
    <lineage>
        <taxon>Eukaryota</taxon>
        <taxon>Viridiplantae</taxon>
        <taxon>Streptophyta</taxon>
        <taxon>Embryophyta</taxon>
        <taxon>Tracheophyta</taxon>
        <taxon>Spermatophyta</taxon>
        <taxon>Magnoliopsida</taxon>
        <taxon>Liliopsida</taxon>
        <taxon>Araceae</taxon>
        <taxon>Aroideae</taxon>
        <taxon>Colocasieae</taxon>
        <taxon>Colocasia</taxon>
    </lineage>
</organism>
<dbReference type="AlphaFoldDB" id="A0A843WXF7"/>
<dbReference type="EMBL" id="NMUH01004514">
    <property type="protein sequence ID" value="MQM09921.1"/>
    <property type="molecule type" value="Genomic_DNA"/>
</dbReference>